<dbReference type="EMBL" id="QMFB01000018">
    <property type="protein sequence ID" value="RAV17670.1"/>
    <property type="molecule type" value="Genomic_DNA"/>
</dbReference>
<protein>
    <submittedName>
        <fullName evidence="2">Anti-sigma factor antagonist</fullName>
    </submittedName>
</protein>
<dbReference type="InterPro" id="IPR036513">
    <property type="entry name" value="STAS_dom_sf"/>
</dbReference>
<dbReference type="SUPFAM" id="SSF52091">
    <property type="entry name" value="SpoIIaa-like"/>
    <property type="match status" value="1"/>
</dbReference>
<name>A0A329MCT7_9BACL</name>
<keyword evidence="3" id="KW-1185">Reference proteome</keyword>
<feature type="domain" description="STAS" evidence="1">
    <location>
        <begin position="5"/>
        <end position="119"/>
    </location>
</feature>
<reference evidence="2 3" key="1">
    <citation type="journal article" date="2009" name="Int. J. Syst. Evol. Microbiol.">
        <title>Paenibacillus contaminans sp. nov., isolated from a contaminated laboratory plate.</title>
        <authorList>
            <person name="Chou J.H."/>
            <person name="Lee J.H."/>
            <person name="Lin M.C."/>
            <person name="Chang P.S."/>
            <person name="Arun A.B."/>
            <person name="Young C.C."/>
            <person name="Chen W.M."/>
        </authorList>
    </citation>
    <scope>NUCLEOTIDE SEQUENCE [LARGE SCALE GENOMIC DNA]</scope>
    <source>
        <strain evidence="2 3">CKOBP-6</strain>
    </source>
</reference>
<dbReference type="PROSITE" id="PS50801">
    <property type="entry name" value="STAS"/>
    <property type="match status" value="1"/>
</dbReference>
<dbReference type="InterPro" id="IPR002645">
    <property type="entry name" value="STAS_dom"/>
</dbReference>
<accession>A0A329MCT7</accession>
<dbReference type="PANTHER" id="PTHR33495:SF6">
    <property type="entry name" value="ANTI-SIGMA FACTOR ANTAGONIST"/>
    <property type="match status" value="1"/>
</dbReference>
<dbReference type="Gene3D" id="3.30.750.24">
    <property type="entry name" value="STAS domain"/>
    <property type="match status" value="1"/>
</dbReference>
<organism evidence="2 3">
    <name type="scientific">Paenibacillus contaminans</name>
    <dbReference type="NCBI Taxonomy" id="450362"/>
    <lineage>
        <taxon>Bacteria</taxon>
        <taxon>Bacillati</taxon>
        <taxon>Bacillota</taxon>
        <taxon>Bacilli</taxon>
        <taxon>Bacillales</taxon>
        <taxon>Paenibacillaceae</taxon>
        <taxon>Paenibacillus</taxon>
    </lineage>
</organism>
<dbReference type="Pfam" id="PF01740">
    <property type="entry name" value="STAS"/>
    <property type="match status" value="1"/>
</dbReference>
<dbReference type="CDD" id="cd07043">
    <property type="entry name" value="STAS_anti-anti-sigma_factors"/>
    <property type="match status" value="1"/>
</dbReference>
<dbReference type="OrthoDB" id="119566at2"/>
<comment type="caution">
    <text evidence="2">The sequence shown here is derived from an EMBL/GenBank/DDBJ whole genome shotgun (WGS) entry which is preliminary data.</text>
</comment>
<sequence>METSFEAEIRSAGSALIVDMKGDLTKQAEEMLMNLHAWDQPLGEGRTSLILNFSGVPYINSAGIALLIRIVRGGAKAGRQTYAYGMNAHYQKLFRIVGLTTHMLIYPDEYAIKTKLGLM</sequence>
<dbReference type="RefSeq" id="WP_113034035.1">
    <property type="nucleotide sequence ID" value="NZ_QMFB01000018.1"/>
</dbReference>
<dbReference type="PANTHER" id="PTHR33495">
    <property type="entry name" value="ANTI-SIGMA FACTOR ANTAGONIST TM_1081-RELATED-RELATED"/>
    <property type="match status" value="1"/>
</dbReference>
<gene>
    <name evidence="2" type="ORF">DQG23_26435</name>
</gene>
<dbReference type="Proteomes" id="UP000250369">
    <property type="component" value="Unassembled WGS sequence"/>
</dbReference>
<proteinExistence type="predicted"/>
<evidence type="ECO:0000313" key="2">
    <source>
        <dbReference type="EMBL" id="RAV17670.1"/>
    </source>
</evidence>
<dbReference type="GO" id="GO:0043856">
    <property type="term" value="F:anti-sigma factor antagonist activity"/>
    <property type="evidence" value="ECO:0007669"/>
    <property type="project" value="TreeGrafter"/>
</dbReference>
<evidence type="ECO:0000313" key="3">
    <source>
        <dbReference type="Proteomes" id="UP000250369"/>
    </source>
</evidence>
<evidence type="ECO:0000259" key="1">
    <source>
        <dbReference type="PROSITE" id="PS50801"/>
    </source>
</evidence>
<dbReference type="AlphaFoldDB" id="A0A329MCT7"/>